<proteinExistence type="inferred from homology"/>
<feature type="transmembrane region" description="Helical" evidence="7">
    <location>
        <begin position="463"/>
        <end position="490"/>
    </location>
</feature>
<sequence>MIRLALSTVRSRKGGFVGAFIALLFATVLVAACGILMETGIRAGIPPERYAGAPVVVAGDQQVRASGTEPADLEAAHLPERVHVDAALVDRIREVDGVRDAIGEVTFPARVVVAGSGEVLGGPEGQDSADNSWGHAWASAELTPFALVDGDEPRNADDVVLDAELARRAGLGVGDDVTIQSTAAARPYRVSGIVAPSGGDGLSRQSALFFADEEAGRLAAGTGEFAAIGVLADPGADLGELRDRIIDALAGQVARSEGGPGLDVVTGTDRGTVEFLDAADAREMLIAISGSFGGVALMVALFVVASTFALLVQQRSKEIALLRAVAATPRQVRRMICREAQLVAVVAGIVGIGPAVGLAEWIRGQFVDRGILPESFGLRVGPVPFVVAIAAVVGTGWLAAWTAARRASRIVPTQALGESAVEPKTIGRRRVVAGVIVLVGGVSMLIVSTQLRGEAAAALGVSVVIPLVTAAALLSPLIARMATAALGVPLRRVSQRTGYLAVANARANARRMGAVITPLVLAMGVAGVVLFQQATLDRAAERQAGDGMSADRVVVGDAGVPGDVADTIGEIPGVATAASVVQTGVVVEYSELGEPTIQTFTAQGVDPSAFGTGGDGGPAAVMDLDVREGSLGDLGDGTVAVGRLAADTVGAEVGERLPLRLGDGTLVEPVVVAIYERGLGFGDFTFTRSALDGHLTDPLDDMVLMRFDVDAGAEAGAEDAGAEDAGTGEVDAALADLPYAGLQVLDQEGFDAARSATASLDAWVNLLIGGVLLGYIAISVANSLVVGTSARARELALLRLVGTTQRQVLRMMRWEGLLTVVTAVVVGGVIAGITLVMMSIGLTGRPVPYVPPLGGIALVAAVITLGLAAILLPTRYVLRANPTDTINMRE</sequence>
<feature type="transmembrane region" description="Helical" evidence="7">
    <location>
        <begin position="852"/>
        <end position="872"/>
    </location>
</feature>
<dbReference type="GO" id="GO:0022857">
    <property type="term" value="F:transmembrane transporter activity"/>
    <property type="evidence" value="ECO:0007669"/>
    <property type="project" value="TreeGrafter"/>
</dbReference>
<feature type="domain" description="ABC3 transporter permease C-terminal" evidence="8">
    <location>
        <begin position="768"/>
        <end position="882"/>
    </location>
</feature>
<dbReference type="Pfam" id="PF02687">
    <property type="entry name" value="FtsX"/>
    <property type="match status" value="2"/>
</dbReference>
<keyword evidence="2" id="KW-1003">Cell membrane</keyword>
<dbReference type="EMBL" id="JAAGOA010000004">
    <property type="protein sequence ID" value="NEE00119.1"/>
    <property type="molecule type" value="Genomic_DNA"/>
</dbReference>
<comment type="caution">
    <text evidence="9">The sequence shown here is derived from an EMBL/GenBank/DDBJ whole genome shotgun (WGS) entry which is preliminary data.</text>
</comment>
<evidence type="ECO:0000256" key="2">
    <source>
        <dbReference type="ARBA" id="ARBA00022475"/>
    </source>
</evidence>
<protein>
    <submittedName>
        <fullName evidence="9">FtsX-like permease family protein</fullName>
    </submittedName>
</protein>
<feature type="transmembrane region" description="Helical" evidence="7">
    <location>
        <begin position="284"/>
        <end position="312"/>
    </location>
</feature>
<evidence type="ECO:0000259" key="8">
    <source>
        <dbReference type="Pfam" id="PF02687"/>
    </source>
</evidence>
<dbReference type="AlphaFoldDB" id="A0A6L9S4S8"/>
<name>A0A6L9S4S8_9ACTN</name>
<comment type="similarity">
    <text evidence="6">Belongs to the ABC-4 integral membrane protein family.</text>
</comment>
<feature type="transmembrane region" description="Helical" evidence="7">
    <location>
        <begin position="382"/>
        <end position="404"/>
    </location>
</feature>
<evidence type="ECO:0000313" key="9">
    <source>
        <dbReference type="EMBL" id="NEE00119.1"/>
    </source>
</evidence>
<dbReference type="RefSeq" id="WP_163735225.1">
    <property type="nucleotide sequence ID" value="NZ_JAAGOA010000004.1"/>
</dbReference>
<feature type="domain" description="ABC3 transporter permease C-terminal" evidence="8">
    <location>
        <begin position="291"/>
        <end position="411"/>
    </location>
</feature>
<keyword evidence="4 7" id="KW-1133">Transmembrane helix</keyword>
<dbReference type="PANTHER" id="PTHR30572">
    <property type="entry name" value="MEMBRANE COMPONENT OF TRANSPORTER-RELATED"/>
    <property type="match status" value="1"/>
</dbReference>
<evidence type="ECO:0000256" key="1">
    <source>
        <dbReference type="ARBA" id="ARBA00004651"/>
    </source>
</evidence>
<feature type="transmembrane region" description="Helical" evidence="7">
    <location>
        <begin position="511"/>
        <end position="531"/>
    </location>
</feature>
<dbReference type="Proteomes" id="UP000475214">
    <property type="component" value="Unassembled WGS sequence"/>
</dbReference>
<evidence type="ECO:0000256" key="5">
    <source>
        <dbReference type="ARBA" id="ARBA00023136"/>
    </source>
</evidence>
<dbReference type="GO" id="GO:0005886">
    <property type="term" value="C:plasma membrane"/>
    <property type="evidence" value="ECO:0007669"/>
    <property type="project" value="UniProtKB-SubCell"/>
</dbReference>
<keyword evidence="5 7" id="KW-0472">Membrane</keyword>
<feature type="transmembrane region" description="Helical" evidence="7">
    <location>
        <begin position="762"/>
        <end position="785"/>
    </location>
</feature>
<keyword evidence="3 7" id="KW-0812">Transmembrane</keyword>
<gene>
    <name evidence="9" type="ORF">G1H10_08040</name>
</gene>
<keyword evidence="10" id="KW-1185">Reference proteome</keyword>
<evidence type="ECO:0000256" key="6">
    <source>
        <dbReference type="ARBA" id="ARBA00038076"/>
    </source>
</evidence>
<dbReference type="PANTHER" id="PTHR30572:SF4">
    <property type="entry name" value="ABC TRANSPORTER PERMEASE YTRF"/>
    <property type="match status" value="1"/>
</dbReference>
<feature type="transmembrane region" description="Helical" evidence="7">
    <location>
        <begin position="431"/>
        <end position="451"/>
    </location>
</feature>
<dbReference type="InterPro" id="IPR050250">
    <property type="entry name" value="Macrolide_Exporter_MacB"/>
</dbReference>
<comment type="subcellular location">
    <subcellularLocation>
        <location evidence="1">Cell membrane</location>
        <topology evidence="1">Multi-pass membrane protein</topology>
    </subcellularLocation>
</comment>
<evidence type="ECO:0000256" key="3">
    <source>
        <dbReference type="ARBA" id="ARBA00022692"/>
    </source>
</evidence>
<dbReference type="PROSITE" id="PS51257">
    <property type="entry name" value="PROKAR_LIPOPROTEIN"/>
    <property type="match status" value="1"/>
</dbReference>
<reference evidence="9 10" key="1">
    <citation type="submission" date="2020-02" db="EMBL/GenBank/DDBJ databases">
        <authorList>
            <person name="Li X.-J."/>
            <person name="Han X.-M."/>
        </authorList>
    </citation>
    <scope>NUCLEOTIDE SEQUENCE [LARGE SCALE GENOMIC DNA]</scope>
    <source>
        <strain evidence="9 10">CCTCC AB 2017055</strain>
    </source>
</reference>
<organism evidence="9 10">
    <name type="scientific">Phytoactinopolyspora halotolerans</name>
    <dbReference type="NCBI Taxonomy" id="1981512"/>
    <lineage>
        <taxon>Bacteria</taxon>
        <taxon>Bacillati</taxon>
        <taxon>Actinomycetota</taxon>
        <taxon>Actinomycetes</taxon>
        <taxon>Jiangellales</taxon>
        <taxon>Jiangellaceae</taxon>
        <taxon>Phytoactinopolyspora</taxon>
    </lineage>
</organism>
<dbReference type="InterPro" id="IPR003838">
    <property type="entry name" value="ABC3_permease_C"/>
</dbReference>
<evidence type="ECO:0000256" key="4">
    <source>
        <dbReference type="ARBA" id="ARBA00022989"/>
    </source>
</evidence>
<evidence type="ECO:0000256" key="7">
    <source>
        <dbReference type="SAM" id="Phobius"/>
    </source>
</evidence>
<feature type="transmembrane region" description="Helical" evidence="7">
    <location>
        <begin position="340"/>
        <end position="362"/>
    </location>
</feature>
<evidence type="ECO:0000313" key="10">
    <source>
        <dbReference type="Proteomes" id="UP000475214"/>
    </source>
</evidence>
<accession>A0A6L9S4S8</accession>
<feature type="transmembrane region" description="Helical" evidence="7">
    <location>
        <begin position="816"/>
        <end position="840"/>
    </location>
</feature>